<name>A0A3N4JYJ4_9PEZI</name>
<accession>A0A3N4JYJ4</accession>
<organism evidence="3 4">
    <name type="scientific">Choiromyces venosus 120613-1</name>
    <dbReference type="NCBI Taxonomy" id="1336337"/>
    <lineage>
        <taxon>Eukaryota</taxon>
        <taxon>Fungi</taxon>
        <taxon>Dikarya</taxon>
        <taxon>Ascomycota</taxon>
        <taxon>Pezizomycotina</taxon>
        <taxon>Pezizomycetes</taxon>
        <taxon>Pezizales</taxon>
        <taxon>Tuberaceae</taxon>
        <taxon>Choiromyces</taxon>
    </lineage>
</organism>
<gene>
    <name evidence="3" type="ORF">L873DRAFT_1669406</name>
</gene>
<dbReference type="Pfam" id="PF00734">
    <property type="entry name" value="CBM_1"/>
    <property type="match status" value="1"/>
</dbReference>
<dbReference type="AlphaFoldDB" id="A0A3N4JYJ4"/>
<dbReference type="OrthoDB" id="70316at2759"/>
<sequence>WGQCGGVTWTGCAICALGFNCTVLEDYYSQCVQYRVVYITLNEGKSNAFFG</sequence>
<feature type="domain" description="CBM1" evidence="2">
    <location>
        <begin position="1"/>
        <end position="32"/>
    </location>
</feature>
<keyword evidence="1" id="KW-0732">Signal</keyword>
<protein>
    <recommendedName>
        <fullName evidence="2">CBM1 domain-containing protein</fullName>
    </recommendedName>
</protein>
<dbReference type="SMART" id="SM00236">
    <property type="entry name" value="fCBD"/>
    <property type="match status" value="1"/>
</dbReference>
<reference evidence="3 4" key="1">
    <citation type="journal article" date="2018" name="Nat. Ecol. Evol.">
        <title>Pezizomycetes genomes reveal the molecular basis of ectomycorrhizal truffle lifestyle.</title>
        <authorList>
            <person name="Murat C."/>
            <person name="Payen T."/>
            <person name="Noel B."/>
            <person name="Kuo A."/>
            <person name="Morin E."/>
            <person name="Chen J."/>
            <person name="Kohler A."/>
            <person name="Krizsan K."/>
            <person name="Balestrini R."/>
            <person name="Da Silva C."/>
            <person name="Montanini B."/>
            <person name="Hainaut M."/>
            <person name="Levati E."/>
            <person name="Barry K.W."/>
            <person name="Belfiori B."/>
            <person name="Cichocki N."/>
            <person name="Clum A."/>
            <person name="Dockter R.B."/>
            <person name="Fauchery L."/>
            <person name="Guy J."/>
            <person name="Iotti M."/>
            <person name="Le Tacon F."/>
            <person name="Lindquist E.A."/>
            <person name="Lipzen A."/>
            <person name="Malagnac F."/>
            <person name="Mello A."/>
            <person name="Molinier V."/>
            <person name="Miyauchi S."/>
            <person name="Poulain J."/>
            <person name="Riccioni C."/>
            <person name="Rubini A."/>
            <person name="Sitrit Y."/>
            <person name="Splivallo R."/>
            <person name="Traeger S."/>
            <person name="Wang M."/>
            <person name="Zifcakova L."/>
            <person name="Wipf D."/>
            <person name="Zambonelli A."/>
            <person name="Paolocci F."/>
            <person name="Nowrousian M."/>
            <person name="Ottonello S."/>
            <person name="Baldrian P."/>
            <person name="Spatafora J.W."/>
            <person name="Henrissat B."/>
            <person name="Nagy L.G."/>
            <person name="Aury J.M."/>
            <person name="Wincker P."/>
            <person name="Grigoriev I.V."/>
            <person name="Bonfante P."/>
            <person name="Martin F.M."/>
        </authorList>
    </citation>
    <scope>NUCLEOTIDE SEQUENCE [LARGE SCALE GENOMIC DNA]</scope>
    <source>
        <strain evidence="3 4">120613-1</strain>
    </source>
</reference>
<dbReference type="GO" id="GO:0005975">
    <property type="term" value="P:carbohydrate metabolic process"/>
    <property type="evidence" value="ECO:0007669"/>
    <property type="project" value="InterPro"/>
</dbReference>
<proteinExistence type="predicted"/>
<dbReference type="InterPro" id="IPR000254">
    <property type="entry name" value="CBD"/>
</dbReference>
<evidence type="ECO:0000313" key="3">
    <source>
        <dbReference type="EMBL" id="RPB03456.1"/>
    </source>
</evidence>
<feature type="non-terminal residue" evidence="3">
    <location>
        <position position="1"/>
    </location>
</feature>
<evidence type="ECO:0000313" key="4">
    <source>
        <dbReference type="Proteomes" id="UP000276215"/>
    </source>
</evidence>
<dbReference type="PROSITE" id="PS51164">
    <property type="entry name" value="CBM1_2"/>
    <property type="match status" value="1"/>
</dbReference>
<dbReference type="EMBL" id="ML120362">
    <property type="protein sequence ID" value="RPB03456.1"/>
    <property type="molecule type" value="Genomic_DNA"/>
</dbReference>
<evidence type="ECO:0000259" key="2">
    <source>
        <dbReference type="PROSITE" id="PS51164"/>
    </source>
</evidence>
<evidence type="ECO:0000256" key="1">
    <source>
        <dbReference type="ARBA" id="ARBA00022729"/>
    </source>
</evidence>
<dbReference type="GO" id="GO:0005576">
    <property type="term" value="C:extracellular region"/>
    <property type="evidence" value="ECO:0007669"/>
    <property type="project" value="InterPro"/>
</dbReference>
<keyword evidence="4" id="KW-1185">Reference proteome</keyword>
<dbReference type="Proteomes" id="UP000276215">
    <property type="component" value="Unassembled WGS sequence"/>
</dbReference>
<dbReference type="SUPFAM" id="SSF57180">
    <property type="entry name" value="Cellulose-binding domain"/>
    <property type="match status" value="1"/>
</dbReference>
<dbReference type="InterPro" id="IPR035971">
    <property type="entry name" value="CBD_sf"/>
</dbReference>
<dbReference type="GO" id="GO:0030248">
    <property type="term" value="F:cellulose binding"/>
    <property type="evidence" value="ECO:0007669"/>
    <property type="project" value="InterPro"/>
</dbReference>